<proteinExistence type="predicted"/>
<dbReference type="OrthoDB" id="13304at2"/>
<name>A0A1N6E173_9GAMM</name>
<evidence type="ECO:0000313" key="1">
    <source>
        <dbReference type="EMBL" id="SIN76733.1"/>
    </source>
</evidence>
<dbReference type="Proteomes" id="UP000198461">
    <property type="component" value="Unassembled WGS sequence"/>
</dbReference>
<keyword evidence="2" id="KW-1185">Reference proteome</keyword>
<protein>
    <submittedName>
        <fullName evidence="1">Uncharacterized protein</fullName>
    </submittedName>
</protein>
<dbReference type="RefSeq" id="WP_074200829.1">
    <property type="nucleotide sequence ID" value="NZ_FSRE01000001.1"/>
</dbReference>
<dbReference type="AlphaFoldDB" id="A0A1N6E173"/>
<sequence length="163" mass="17411">MKRPYALIFLMTFLGIIAGWGAGSYLSNADLKATLATMPAAPVVIASKYDQKAKSLALTFSNPGGQPITLLGKAVAFQPKKGQGYEIAYVDFDKPFVVPAFSVATLAVQMKANTPDLVDGDVVATTIRYAYALLPDVYDMTHVFTHGQPAQAPEALKKPADSK</sequence>
<accession>A0A1N6E173</accession>
<dbReference type="STRING" id="364032.SAMN05443662_0530"/>
<reference evidence="1 2" key="1">
    <citation type="submission" date="2016-11" db="EMBL/GenBank/DDBJ databases">
        <authorList>
            <person name="Jaros S."/>
            <person name="Januszkiewicz K."/>
            <person name="Wedrychowicz H."/>
        </authorList>
    </citation>
    <scope>NUCLEOTIDE SEQUENCE [LARGE SCALE GENOMIC DNA]</scope>
    <source>
        <strain evidence="1 2">DSM 17737</strain>
    </source>
</reference>
<gene>
    <name evidence="1" type="ORF">SAMN05443662_0530</name>
</gene>
<organism evidence="1 2">
    <name type="scientific">Sulfurivirga caldicuralii</name>
    <dbReference type="NCBI Taxonomy" id="364032"/>
    <lineage>
        <taxon>Bacteria</taxon>
        <taxon>Pseudomonadati</taxon>
        <taxon>Pseudomonadota</taxon>
        <taxon>Gammaproteobacteria</taxon>
        <taxon>Thiotrichales</taxon>
        <taxon>Piscirickettsiaceae</taxon>
        <taxon>Sulfurivirga</taxon>
    </lineage>
</organism>
<dbReference type="EMBL" id="FSRE01000001">
    <property type="protein sequence ID" value="SIN76733.1"/>
    <property type="molecule type" value="Genomic_DNA"/>
</dbReference>
<evidence type="ECO:0000313" key="2">
    <source>
        <dbReference type="Proteomes" id="UP000198461"/>
    </source>
</evidence>